<dbReference type="AlphaFoldDB" id="A0A8B8UC59"/>
<evidence type="ECO:0000313" key="3">
    <source>
        <dbReference type="RefSeq" id="XP_032352179.1"/>
    </source>
</evidence>
<feature type="region of interest" description="Disordered" evidence="1">
    <location>
        <begin position="107"/>
        <end position="130"/>
    </location>
</feature>
<name>A0A8B8UC59_CAMFR</name>
<sequence length="172" mass="18024">MRRAELGSAPQTAYPPAARSASPLARVAPQPRRPPVPAPALPTGALGGAGGRAAAGGSGGSGKAGPRPGGSMPGPSRLGLVPARPVWTQARWRGEAHERLRWPEVQVRKMREPPDENSAPLTPSFLPHDTLSGGPIPPCWMPDLQNCGPAPSVHTSRSLHTRTGTRDWVSKK</sequence>
<evidence type="ECO:0000313" key="2">
    <source>
        <dbReference type="Proteomes" id="UP000694856"/>
    </source>
</evidence>
<protein>
    <submittedName>
        <fullName evidence="3">Translation initiation factor IF-2-like isoform X2</fullName>
    </submittedName>
</protein>
<organism evidence="2 3">
    <name type="scientific">Camelus ferus</name>
    <name type="common">Wild bactrian camel</name>
    <name type="synonym">Camelus bactrianus ferus</name>
    <dbReference type="NCBI Taxonomy" id="419612"/>
    <lineage>
        <taxon>Eukaryota</taxon>
        <taxon>Metazoa</taxon>
        <taxon>Chordata</taxon>
        <taxon>Craniata</taxon>
        <taxon>Vertebrata</taxon>
        <taxon>Euteleostomi</taxon>
        <taxon>Mammalia</taxon>
        <taxon>Eutheria</taxon>
        <taxon>Laurasiatheria</taxon>
        <taxon>Artiodactyla</taxon>
        <taxon>Tylopoda</taxon>
        <taxon>Camelidae</taxon>
        <taxon>Camelus</taxon>
    </lineage>
</organism>
<reference evidence="3" key="1">
    <citation type="submission" date="2025-08" db="UniProtKB">
        <authorList>
            <consortium name="RefSeq"/>
        </authorList>
    </citation>
    <scope>IDENTIFICATION</scope>
    <source>
        <tissue evidence="3">Ear skin</tissue>
    </source>
</reference>
<feature type="compositionally biased region" description="Polar residues" evidence="1">
    <location>
        <begin position="153"/>
        <end position="162"/>
    </location>
</feature>
<feature type="compositionally biased region" description="Low complexity" evidence="1">
    <location>
        <begin position="14"/>
        <end position="30"/>
    </location>
</feature>
<dbReference type="Proteomes" id="UP000694856">
    <property type="component" value="Chromosome 14"/>
</dbReference>
<feature type="compositionally biased region" description="Gly residues" evidence="1">
    <location>
        <begin position="45"/>
        <end position="72"/>
    </location>
</feature>
<accession>A0A8B8UC59</accession>
<proteinExistence type="predicted"/>
<dbReference type="GeneID" id="116668556"/>
<feature type="compositionally biased region" description="Pro residues" evidence="1">
    <location>
        <begin position="31"/>
        <end position="40"/>
    </location>
</feature>
<dbReference type="RefSeq" id="XP_032352179.1">
    <property type="nucleotide sequence ID" value="XM_032496288.1"/>
</dbReference>
<keyword evidence="2" id="KW-1185">Reference proteome</keyword>
<feature type="region of interest" description="Disordered" evidence="1">
    <location>
        <begin position="1"/>
        <end position="80"/>
    </location>
</feature>
<evidence type="ECO:0000256" key="1">
    <source>
        <dbReference type="SAM" id="MobiDB-lite"/>
    </source>
</evidence>
<gene>
    <name evidence="3" type="primary">LOC116668556</name>
</gene>
<feature type="region of interest" description="Disordered" evidence="1">
    <location>
        <begin position="150"/>
        <end position="172"/>
    </location>
</feature>